<evidence type="ECO:0000259" key="3">
    <source>
        <dbReference type="PROSITE" id="PS50110"/>
    </source>
</evidence>
<evidence type="ECO:0000256" key="1">
    <source>
        <dbReference type="ARBA" id="ARBA00022553"/>
    </source>
</evidence>
<keyword evidence="1 2" id="KW-0597">Phosphoprotein</keyword>
<dbReference type="PANTHER" id="PTHR45339:SF6">
    <property type="entry name" value="SENSORY HISTIDINE PROTEIN KINASE"/>
    <property type="match status" value="1"/>
</dbReference>
<name>A0A8G2C2X3_DESNO</name>
<evidence type="ECO:0000256" key="2">
    <source>
        <dbReference type="PROSITE-ProRule" id="PRU00169"/>
    </source>
</evidence>
<gene>
    <name evidence="4" type="ORF">SAMN05421830_105181</name>
</gene>
<organism evidence="4 5">
    <name type="scientific">Desulfomicrobium norvegicum (strain DSM 1741 / NCIMB 8310)</name>
    <name type="common">Desulfovibrio baculatus (strain Norway 4)</name>
    <name type="synonym">Desulfovibrio desulfuricans (strain Norway 4)</name>
    <dbReference type="NCBI Taxonomy" id="52561"/>
    <lineage>
        <taxon>Bacteria</taxon>
        <taxon>Pseudomonadati</taxon>
        <taxon>Thermodesulfobacteriota</taxon>
        <taxon>Desulfovibrionia</taxon>
        <taxon>Desulfovibrionales</taxon>
        <taxon>Desulfomicrobiaceae</taxon>
        <taxon>Desulfomicrobium</taxon>
    </lineage>
</organism>
<dbReference type="PANTHER" id="PTHR45339">
    <property type="entry name" value="HYBRID SIGNAL TRANSDUCTION HISTIDINE KINASE J"/>
    <property type="match status" value="1"/>
</dbReference>
<keyword evidence="5" id="KW-1185">Reference proteome</keyword>
<proteinExistence type="predicted"/>
<dbReference type="InterPro" id="IPR001789">
    <property type="entry name" value="Sig_transdc_resp-reg_receiver"/>
</dbReference>
<accession>A0A8G2C2X3</accession>
<dbReference type="PROSITE" id="PS50110">
    <property type="entry name" value="RESPONSE_REGULATORY"/>
    <property type="match status" value="1"/>
</dbReference>
<dbReference type="EMBL" id="FOTO01000005">
    <property type="protein sequence ID" value="SFL72783.1"/>
    <property type="molecule type" value="Genomic_DNA"/>
</dbReference>
<dbReference type="Gene3D" id="3.40.50.2300">
    <property type="match status" value="1"/>
</dbReference>
<dbReference type="CDD" id="cd17546">
    <property type="entry name" value="REC_hyHK_CKI1_RcsC-like"/>
    <property type="match status" value="1"/>
</dbReference>
<dbReference type="SUPFAM" id="SSF52172">
    <property type="entry name" value="CheY-like"/>
    <property type="match status" value="1"/>
</dbReference>
<reference evidence="4 5" key="1">
    <citation type="submission" date="2016-10" db="EMBL/GenBank/DDBJ databases">
        <authorList>
            <person name="Varghese N."/>
            <person name="Submissions S."/>
        </authorList>
    </citation>
    <scope>NUCLEOTIDE SEQUENCE [LARGE SCALE GENOMIC DNA]</scope>
    <source>
        <strain evidence="4 5">DSM 1741</strain>
    </source>
</reference>
<dbReference type="Pfam" id="PF00072">
    <property type="entry name" value="Response_reg"/>
    <property type="match status" value="1"/>
</dbReference>
<evidence type="ECO:0000313" key="4">
    <source>
        <dbReference type="EMBL" id="SFL72783.1"/>
    </source>
</evidence>
<sequence>MAQQALLGRHGAEVFHVRGGQEAQDTLRGHPFDLVIMDVQMQDMDGIEATKRIRGGEAGELVRDIPFIALTACAMAGDRERFLDVGMNAYVAKPMDIREMLRVAGQILQG</sequence>
<dbReference type="GO" id="GO:0000160">
    <property type="term" value="P:phosphorelay signal transduction system"/>
    <property type="evidence" value="ECO:0007669"/>
    <property type="project" value="InterPro"/>
</dbReference>
<feature type="modified residue" description="4-aspartylphosphate" evidence="2">
    <location>
        <position position="38"/>
    </location>
</feature>
<dbReference type="InterPro" id="IPR011006">
    <property type="entry name" value="CheY-like_superfamily"/>
</dbReference>
<evidence type="ECO:0000313" key="5">
    <source>
        <dbReference type="Proteomes" id="UP000199581"/>
    </source>
</evidence>
<feature type="domain" description="Response regulatory" evidence="3">
    <location>
        <begin position="1"/>
        <end position="108"/>
    </location>
</feature>
<dbReference type="Proteomes" id="UP000199581">
    <property type="component" value="Unassembled WGS sequence"/>
</dbReference>
<protein>
    <submittedName>
        <fullName evidence="4">CheY chemotaxis protein or a CheY-like REC (Receiver) domain</fullName>
    </submittedName>
</protein>
<dbReference type="AlphaFoldDB" id="A0A8G2C2X3"/>
<comment type="caution">
    <text evidence="4">The sequence shown here is derived from an EMBL/GenBank/DDBJ whole genome shotgun (WGS) entry which is preliminary data.</text>
</comment>
<dbReference type="SMART" id="SM00448">
    <property type="entry name" value="REC"/>
    <property type="match status" value="1"/>
</dbReference>